<dbReference type="InterPro" id="IPR022684">
    <property type="entry name" value="Calpain_cysteine_protease"/>
</dbReference>
<evidence type="ECO:0000256" key="6">
    <source>
        <dbReference type="ARBA" id="ARBA00022807"/>
    </source>
</evidence>
<reference evidence="12" key="1">
    <citation type="submission" date="2025-08" db="UniProtKB">
        <authorList>
            <consortium name="Ensembl"/>
        </authorList>
    </citation>
    <scope>IDENTIFICATION</scope>
</reference>
<keyword evidence="13" id="KW-1185">Reference proteome</keyword>
<reference evidence="12" key="2">
    <citation type="submission" date="2025-09" db="UniProtKB">
        <authorList>
            <consortium name="Ensembl"/>
        </authorList>
    </citation>
    <scope>IDENTIFICATION</scope>
</reference>
<dbReference type="InterPro" id="IPR022682">
    <property type="entry name" value="Calpain_domain_III"/>
</dbReference>
<proteinExistence type="inferred from homology"/>
<dbReference type="InterPro" id="IPR036213">
    <property type="entry name" value="Calpain_III_sf"/>
</dbReference>
<dbReference type="InterPro" id="IPR018247">
    <property type="entry name" value="EF_Hand_1_Ca_BS"/>
</dbReference>
<evidence type="ECO:0008006" key="14">
    <source>
        <dbReference type="Google" id="ProtNLM"/>
    </source>
</evidence>
<dbReference type="PROSITE" id="PS50203">
    <property type="entry name" value="CALPAIN_CAT"/>
    <property type="match status" value="1"/>
</dbReference>
<feature type="active site" evidence="8 9">
    <location>
        <position position="286"/>
    </location>
</feature>
<evidence type="ECO:0000256" key="3">
    <source>
        <dbReference type="ARBA" id="ARBA00022723"/>
    </source>
</evidence>
<dbReference type="InterPro" id="IPR000169">
    <property type="entry name" value="Pept_cys_AS"/>
</dbReference>
<evidence type="ECO:0000256" key="2">
    <source>
        <dbReference type="ARBA" id="ARBA00022670"/>
    </source>
</evidence>
<dbReference type="AlphaFoldDB" id="A0A3B3CR53"/>
<dbReference type="PROSITE" id="PS00018">
    <property type="entry name" value="EF_HAND_1"/>
    <property type="match status" value="1"/>
</dbReference>
<dbReference type="GO" id="GO:0005509">
    <property type="term" value="F:calcium ion binding"/>
    <property type="evidence" value="ECO:0007669"/>
    <property type="project" value="InterPro"/>
</dbReference>
<dbReference type="InterPro" id="IPR001300">
    <property type="entry name" value="Peptidase_C2_calpain_cat"/>
</dbReference>
<dbReference type="PROSITE" id="PS00139">
    <property type="entry name" value="THIOL_PROTEASE_CYS"/>
    <property type="match status" value="1"/>
</dbReference>
<dbReference type="InterPro" id="IPR011992">
    <property type="entry name" value="EF-hand-dom_pair"/>
</dbReference>
<feature type="domain" description="Calpain catalytic" evidence="10">
    <location>
        <begin position="45"/>
        <end position="344"/>
    </location>
</feature>
<evidence type="ECO:0000313" key="13">
    <source>
        <dbReference type="Proteomes" id="UP000261560"/>
    </source>
</evidence>
<dbReference type="Gene3D" id="3.90.70.10">
    <property type="entry name" value="Cysteine proteinases"/>
    <property type="match status" value="1"/>
</dbReference>
<evidence type="ECO:0000256" key="4">
    <source>
        <dbReference type="ARBA" id="ARBA00022737"/>
    </source>
</evidence>
<dbReference type="CDD" id="cd00214">
    <property type="entry name" value="Calpain_III"/>
    <property type="match status" value="1"/>
</dbReference>
<dbReference type="SUPFAM" id="SSF47473">
    <property type="entry name" value="EF-hand"/>
    <property type="match status" value="1"/>
</dbReference>
<dbReference type="GO" id="GO:0004198">
    <property type="term" value="F:calcium-dependent cysteine-type endopeptidase activity"/>
    <property type="evidence" value="ECO:0007669"/>
    <property type="project" value="InterPro"/>
</dbReference>
<dbReference type="FunFam" id="2.60.120.380:FF:000001">
    <property type="entry name" value="Calpain-1 catalytic subunit"/>
    <property type="match status" value="1"/>
</dbReference>
<dbReference type="FunFam" id="3.90.70.10:FF:000001">
    <property type="entry name" value="Calpain-1 catalytic subunit"/>
    <property type="match status" value="1"/>
</dbReference>
<accession>A0A3B3CR53</accession>
<feature type="domain" description="EF-hand" evidence="11">
    <location>
        <begin position="590"/>
        <end position="625"/>
    </location>
</feature>
<protein>
    <recommendedName>
        <fullName evidence="14">Calpain 8</fullName>
    </recommendedName>
</protein>
<evidence type="ECO:0000256" key="8">
    <source>
        <dbReference type="PIRSR" id="PIRSR622684-1"/>
    </source>
</evidence>
<dbReference type="SUPFAM" id="SSF49758">
    <property type="entry name" value="Calpain large subunit, middle domain (domain III)"/>
    <property type="match status" value="1"/>
</dbReference>
<dbReference type="Pfam" id="PF00648">
    <property type="entry name" value="Peptidase_C2"/>
    <property type="match status" value="1"/>
</dbReference>
<keyword evidence="5 9" id="KW-0378">Hydrolase</keyword>
<dbReference type="Ensembl" id="ENSOMET00000028848.1">
    <property type="protein sequence ID" value="ENSOMEP00000019569.1"/>
    <property type="gene ID" value="ENSOMEG00000021494.1"/>
</dbReference>
<dbReference type="GO" id="GO:0005737">
    <property type="term" value="C:cytoplasm"/>
    <property type="evidence" value="ECO:0007669"/>
    <property type="project" value="TreeGrafter"/>
</dbReference>
<dbReference type="Pfam" id="PF01067">
    <property type="entry name" value="Calpain_III"/>
    <property type="match status" value="1"/>
</dbReference>
<dbReference type="GeneTree" id="ENSGT00940000154784"/>
<keyword evidence="6 9" id="KW-0788">Thiol protease</keyword>
<dbReference type="CDD" id="cd00044">
    <property type="entry name" value="CysPc"/>
    <property type="match status" value="1"/>
</dbReference>
<feature type="active site" evidence="8 9">
    <location>
        <position position="105"/>
    </location>
</feature>
<dbReference type="InterPro" id="IPR038765">
    <property type="entry name" value="Papain-like_cys_pep_sf"/>
</dbReference>
<dbReference type="SUPFAM" id="SSF54001">
    <property type="entry name" value="Cysteine proteinases"/>
    <property type="match status" value="1"/>
</dbReference>
<dbReference type="PRINTS" id="PR00704">
    <property type="entry name" value="CALPAIN"/>
</dbReference>
<keyword evidence="2 9" id="KW-0645">Protease</keyword>
<dbReference type="InterPro" id="IPR002048">
    <property type="entry name" value="EF_hand_dom"/>
</dbReference>
<dbReference type="Proteomes" id="UP000261560">
    <property type="component" value="Unplaced"/>
</dbReference>
<dbReference type="SMART" id="SM00230">
    <property type="entry name" value="CysPc"/>
    <property type="match status" value="1"/>
</dbReference>
<comment type="similarity">
    <text evidence="1">Belongs to the peptidase C2 family.</text>
</comment>
<name>A0A3B3CR53_ORYME</name>
<organism evidence="12 13">
    <name type="scientific">Oryzias melastigma</name>
    <name type="common">Marine medaka</name>
    <dbReference type="NCBI Taxonomy" id="30732"/>
    <lineage>
        <taxon>Eukaryota</taxon>
        <taxon>Metazoa</taxon>
        <taxon>Chordata</taxon>
        <taxon>Craniata</taxon>
        <taxon>Vertebrata</taxon>
        <taxon>Euteleostomi</taxon>
        <taxon>Actinopterygii</taxon>
        <taxon>Neopterygii</taxon>
        <taxon>Teleostei</taxon>
        <taxon>Neoteleostei</taxon>
        <taxon>Acanthomorphata</taxon>
        <taxon>Ovalentaria</taxon>
        <taxon>Atherinomorphae</taxon>
        <taxon>Beloniformes</taxon>
        <taxon>Adrianichthyidae</taxon>
        <taxon>Oryziinae</taxon>
        <taxon>Oryzias</taxon>
    </lineage>
</organism>
<evidence type="ECO:0000256" key="1">
    <source>
        <dbReference type="ARBA" id="ARBA00007623"/>
    </source>
</evidence>
<dbReference type="InterPro" id="IPR033883">
    <property type="entry name" value="C2_III"/>
</dbReference>
<dbReference type="PROSITE" id="PS50222">
    <property type="entry name" value="EF_HAND_2"/>
    <property type="match status" value="1"/>
</dbReference>
<dbReference type="InterPro" id="IPR022683">
    <property type="entry name" value="Calpain_III"/>
</dbReference>
<dbReference type="PANTHER" id="PTHR10183">
    <property type="entry name" value="CALPAIN"/>
    <property type="match status" value="1"/>
</dbReference>
<feature type="active site" evidence="8 9">
    <location>
        <position position="262"/>
    </location>
</feature>
<dbReference type="Gene3D" id="2.60.120.380">
    <property type="match status" value="1"/>
</dbReference>
<dbReference type="PANTHER" id="PTHR10183:SF409">
    <property type="entry name" value="CALPAIN-8"/>
    <property type="match status" value="1"/>
</dbReference>
<evidence type="ECO:0000259" key="11">
    <source>
        <dbReference type="PROSITE" id="PS50222"/>
    </source>
</evidence>
<evidence type="ECO:0000256" key="7">
    <source>
        <dbReference type="ARBA" id="ARBA00022837"/>
    </source>
</evidence>
<keyword evidence="7" id="KW-0106">Calcium</keyword>
<dbReference type="SMART" id="SM00720">
    <property type="entry name" value="calpain_III"/>
    <property type="match status" value="1"/>
</dbReference>
<dbReference type="Gene3D" id="1.10.238.10">
    <property type="entry name" value="EF-hand"/>
    <property type="match status" value="1"/>
</dbReference>
<sequence length="686" mass="77291">MTSFANRVACQQNRAKGVGTIENAVKFCQQDFETLRQQCLSKGRLFEDDCFPAHSRSLGYKDLGPYSCKTSGIVWKRPTELCSNPQFIDDGATRTDICQGSLGDCWLLAAIASLTLDQQILAQVVPAGQSFTQDYAGIFHFQFWQYGEWVDVVIDDRLPTRDGKLLFVHSEEGSEFWGALLEKAYAKVNGCYEALSGGNAIEGFEDFTGGIAEIFTLSKAPPQLFKIIQKALRLGSLIGCSIAVTSSSKTESITTLKLVKGHTYSLTAAEEVNVRGQQVQLVRIRNPWGKVEWTGPWSDGSCEWSYISQDEKSKLNKVAEDGEFWISYSDFIGNFSRLEICNLTPDLLTDNTKSCWNHYQFEGRWRVGSTAGGCINHSATFPSNPQFLVHLEDVDDDPLDDKDGCTFLVGLMQKDGRRKRMLNQDLETIGFAIYKYKGCSNVRLGPDVLLRQRPVAMSSTFINTREVCGRFTLPPGDYAIIPSTFMPHKNGSFILRVFSEKKADLFCSLCIFIKQEQISEKDVDPYFKEIFKKIAGSDMEVSTFELENVLNEAVSNRESVKKSTLCFLFFCVNKDESAKLGLMEFHLLWSKIQKYLEIFKSLDTDNSGTMSSHEMRNAAIKAGFQIDSSVLQAIVNRYADAQYAIDFDSFVSCLIKLEMLFSRFLLIQTTCCIHVFLLQWMCLAIY</sequence>
<evidence type="ECO:0000259" key="10">
    <source>
        <dbReference type="PROSITE" id="PS50203"/>
    </source>
</evidence>
<keyword evidence="4" id="KW-0677">Repeat</keyword>
<evidence type="ECO:0000256" key="9">
    <source>
        <dbReference type="PROSITE-ProRule" id="PRU00239"/>
    </source>
</evidence>
<dbReference type="GO" id="GO:0006508">
    <property type="term" value="P:proteolysis"/>
    <property type="evidence" value="ECO:0007669"/>
    <property type="project" value="UniProtKB-KW"/>
</dbReference>
<evidence type="ECO:0000313" key="12">
    <source>
        <dbReference type="Ensembl" id="ENSOMEP00000019569.1"/>
    </source>
</evidence>
<keyword evidence="3" id="KW-0479">Metal-binding</keyword>
<evidence type="ECO:0000256" key="5">
    <source>
        <dbReference type="ARBA" id="ARBA00022801"/>
    </source>
</evidence>